<evidence type="ECO:0000313" key="4">
    <source>
        <dbReference type="Proteomes" id="UP001523369"/>
    </source>
</evidence>
<dbReference type="EMBL" id="JAMYJR010000059">
    <property type="protein sequence ID" value="MCO8277474.1"/>
    <property type="molecule type" value="Genomic_DNA"/>
</dbReference>
<gene>
    <name evidence="3" type="ORF">M1L60_43535</name>
</gene>
<dbReference type="PROSITE" id="PS50104">
    <property type="entry name" value="TIR"/>
    <property type="match status" value="1"/>
</dbReference>
<dbReference type="InterPro" id="IPR035897">
    <property type="entry name" value="Toll_tir_struct_dom_sf"/>
</dbReference>
<dbReference type="InterPro" id="IPR000157">
    <property type="entry name" value="TIR_dom"/>
</dbReference>
<feature type="domain" description="TIR" evidence="2">
    <location>
        <begin position="57"/>
        <end position="185"/>
    </location>
</feature>
<evidence type="ECO:0000259" key="2">
    <source>
        <dbReference type="PROSITE" id="PS50104"/>
    </source>
</evidence>
<protein>
    <submittedName>
        <fullName evidence="3">Toll/interleukin-1 receptor domain-containing protein</fullName>
    </submittedName>
</protein>
<accession>A0ABT1E2W8</accession>
<reference evidence="3 4" key="1">
    <citation type="submission" date="2022-06" db="EMBL/GenBank/DDBJ databases">
        <title>New Species of the Genus Actinoplanes, ActinopZanes ferrugineus.</title>
        <authorList>
            <person name="Ding P."/>
        </authorList>
    </citation>
    <scope>NUCLEOTIDE SEQUENCE [LARGE SCALE GENOMIC DNA]</scope>
    <source>
        <strain evidence="3 4">TRM88003</strain>
    </source>
</reference>
<evidence type="ECO:0000256" key="1">
    <source>
        <dbReference type="SAM" id="MobiDB-lite"/>
    </source>
</evidence>
<dbReference type="Pfam" id="PF13676">
    <property type="entry name" value="TIR_2"/>
    <property type="match status" value="1"/>
</dbReference>
<dbReference type="Gene3D" id="3.40.50.10140">
    <property type="entry name" value="Toll/interleukin-1 receptor homology (TIR) domain"/>
    <property type="match status" value="1"/>
</dbReference>
<organism evidence="3 4">
    <name type="scientific">Paractinoplanes aksuensis</name>
    <dbReference type="NCBI Taxonomy" id="2939490"/>
    <lineage>
        <taxon>Bacteria</taxon>
        <taxon>Bacillati</taxon>
        <taxon>Actinomycetota</taxon>
        <taxon>Actinomycetes</taxon>
        <taxon>Micromonosporales</taxon>
        <taxon>Micromonosporaceae</taxon>
        <taxon>Paractinoplanes</taxon>
    </lineage>
</organism>
<feature type="region of interest" description="Disordered" evidence="1">
    <location>
        <begin position="1"/>
        <end position="58"/>
    </location>
</feature>
<sequence>MRATAEHGTTAGRISMPGHRRPSEAARILARIAETDGFRNPSSDSRGEPGPHDTSGPAVKAFVSYARGDRDTARRLWSSLHAIGYDVWFDEESLLPGQDWEYEIELALEACDAFIVLLSRDSVDKVGYVQREIVLALNHADRRPEGQVFIIPVLLEGAALPRRLSRWHAIDVRDGNWFDRLTQALARTERTSE</sequence>
<keyword evidence="3" id="KW-0675">Receptor</keyword>
<proteinExistence type="predicted"/>
<dbReference type="RefSeq" id="WP_253243488.1">
    <property type="nucleotide sequence ID" value="NZ_JAMYJR010000059.1"/>
</dbReference>
<dbReference type="Proteomes" id="UP001523369">
    <property type="component" value="Unassembled WGS sequence"/>
</dbReference>
<evidence type="ECO:0000313" key="3">
    <source>
        <dbReference type="EMBL" id="MCO8277474.1"/>
    </source>
</evidence>
<keyword evidence="4" id="KW-1185">Reference proteome</keyword>
<name>A0ABT1E2W8_9ACTN</name>
<dbReference type="SMART" id="SM00255">
    <property type="entry name" value="TIR"/>
    <property type="match status" value="1"/>
</dbReference>
<comment type="caution">
    <text evidence="3">The sequence shown here is derived from an EMBL/GenBank/DDBJ whole genome shotgun (WGS) entry which is preliminary data.</text>
</comment>
<dbReference type="SUPFAM" id="SSF52200">
    <property type="entry name" value="Toll/Interleukin receptor TIR domain"/>
    <property type="match status" value="1"/>
</dbReference>